<name>A0A318EM86_9FIRM</name>
<reference evidence="1 2" key="1">
    <citation type="submission" date="2018-05" db="EMBL/GenBank/DDBJ databases">
        <title>Genomic Encyclopedia of Type Strains, Phase IV (KMG-IV): sequencing the most valuable type-strain genomes for metagenomic binning, comparative biology and taxonomic classification.</title>
        <authorList>
            <person name="Goeker M."/>
        </authorList>
    </citation>
    <scope>NUCLEOTIDE SEQUENCE [LARGE SCALE GENOMIC DNA]</scope>
    <source>
        <strain evidence="1 2">DSM 28816</strain>
    </source>
</reference>
<dbReference type="EMBL" id="QICS01000019">
    <property type="protein sequence ID" value="PXV85130.1"/>
    <property type="molecule type" value="Genomic_DNA"/>
</dbReference>
<organism evidence="1 2">
    <name type="scientific">Lachnotalea glycerini</name>
    <dbReference type="NCBI Taxonomy" id="1763509"/>
    <lineage>
        <taxon>Bacteria</taxon>
        <taxon>Bacillati</taxon>
        <taxon>Bacillota</taxon>
        <taxon>Clostridia</taxon>
        <taxon>Lachnospirales</taxon>
        <taxon>Lachnospiraceae</taxon>
        <taxon>Lachnotalea</taxon>
    </lineage>
</organism>
<gene>
    <name evidence="1" type="ORF">C8E03_11954</name>
</gene>
<proteinExistence type="predicted"/>
<dbReference type="AlphaFoldDB" id="A0A318EM86"/>
<sequence length="90" mass="10391">MTYYTIVGKTVTCPHWNEKITLKGKYLLSSDTDIAKFLYATCPIVENSKLPLSKQINNFKLLRCPNKDNRCELLDQFKKVININTDGYSQ</sequence>
<dbReference type="Proteomes" id="UP000247523">
    <property type="component" value="Unassembled WGS sequence"/>
</dbReference>
<comment type="caution">
    <text evidence="1">The sequence shown here is derived from an EMBL/GenBank/DDBJ whole genome shotgun (WGS) entry which is preliminary data.</text>
</comment>
<evidence type="ECO:0000313" key="2">
    <source>
        <dbReference type="Proteomes" id="UP000247523"/>
    </source>
</evidence>
<accession>A0A318EM86</accession>
<protein>
    <submittedName>
        <fullName evidence="1">Uncharacterized protein</fullName>
    </submittedName>
</protein>
<evidence type="ECO:0000313" key="1">
    <source>
        <dbReference type="EMBL" id="PXV85130.1"/>
    </source>
</evidence>